<reference evidence="3 4" key="1">
    <citation type="submission" date="2016-10" db="EMBL/GenBank/DDBJ databases">
        <authorList>
            <person name="de Groot N.N."/>
        </authorList>
    </citation>
    <scope>NUCLEOTIDE SEQUENCE [LARGE SCALE GENOMIC DNA]</scope>
    <source>
        <strain evidence="3 4">DSM 44149</strain>
    </source>
</reference>
<accession>A0A1G9ZKS0</accession>
<dbReference type="Pfam" id="PF03703">
    <property type="entry name" value="bPH_2"/>
    <property type="match status" value="1"/>
</dbReference>
<evidence type="ECO:0000259" key="2">
    <source>
        <dbReference type="Pfam" id="PF03703"/>
    </source>
</evidence>
<dbReference type="STRING" id="211114.SAMN04489726_5566"/>
<dbReference type="eggNOG" id="COG3402">
    <property type="taxonomic scope" value="Bacteria"/>
</dbReference>
<dbReference type="RefSeq" id="WP_231950454.1">
    <property type="nucleotide sequence ID" value="NZ_JOEF01000009.1"/>
</dbReference>
<evidence type="ECO:0000313" key="3">
    <source>
        <dbReference type="EMBL" id="SDN21880.1"/>
    </source>
</evidence>
<keyword evidence="1" id="KW-0812">Transmembrane</keyword>
<feature type="transmembrane region" description="Helical" evidence="1">
    <location>
        <begin position="51"/>
        <end position="70"/>
    </location>
</feature>
<feature type="domain" description="YdbS-like PH" evidence="2">
    <location>
        <begin position="76"/>
        <end position="154"/>
    </location>
</feature>
<dbReference type="InterPro" id="IPR005182">
    <property type="entry name" value="YdbS-like_PH"/>
</dbReference>
<keyword evidence="1" id="KW-0472">Membrane</keyword>
<dbReference type="PANTHER" id="PTHR34473">
    <property type="entry name" value="UPF0699 TRANSMEMBRANE PROTEIN YDBS"/>
    <property type="match status" value="1"/>
</dbReference>
<proteinExistence type="predicted"/>
<dbReference type="EMBL" id="LT629701">
    <property type="protein sequence ID" value="SDN21880.1"/>
    <property type="molecule type" value="Genomic_DNA"/>
</dbReference>
<evidence type="ECO:0000313" key="4">
    <source>
        <dbReference type="Proteomes" id="UP000183376"/>
    </source>
</evidence>
<sequence length="166" mass="18083">MNLRPPVNRVDPRARRWWSAQAWVSLAGPMLLVAVAMFVLSSLFFPAALVWLGPLLVLVLVVPALLYALVMPSWRYRVHAWELGSKAVYAASGWFWQKHRVTPLSRVQTVDTTQGPIQRSFGLATVVVTTASTHGDVKIAGLAAADADELARRIGEAAEVVPGDAT</sequence>
<name>A0A1G9ZKS0_ALLAB</name>
<dbReference type="AlphaFoldDB" id="A0A1G9ZKS0"/>
<dbReference type="Proteomes" id="UP000183376">
    <property type="component" value="Chromosome I"/>
</dbReference>
<evidence type="ECO:0000256" key="1">
    <source>
        <dbReference type="SAM" id="Phobius"/>
    </source>
</evidence>
<dbReference type="PANTHER" id="PTHR34473:SF3">
    <property type="entry name" value="TRANSMEMBRANE PROTEIN-RELATED"/>
    <property type="match status" value="1"/>
</dbReference>
<keyword evidence="4" id="KW-1185">Reference proteome</keyword>
<gene>
    <name evidence="3" type="ORF">SAMN04489726_5566</name>
</gene>
<organism evidence="3 4">
    <name type="scientific">Allokutzneria albata</name>
    <name type="common">Kibdelosporangium albatum</name>
    <dbReference type="NCBI Taxonomy" id="211114"/>
    <lineage>
        <taxon>Bacteria</taxon>
        <taxon>Bacillati</taxon>
        <taxon>Actinomycetota</taxon>
        <taxon>Actinomycetes</taxon>
        <taxon>Pseudonocardiales</taxon>
        <taxon>Pseudonocardiaceae</taxon>
        <taxon>Allokutzneria</taxon>
    </lineage>
</organism>
<feature type="transmembrane region" description="Helical" evidence="1">
    <location>
        <begin position="21"/>
        <end position="45"/>
    </location>
</feature>
<protein>
    <recommendedName>
        <fullName evidence="2">YdbS-like PH domain-containing protein</fullName>
    </recommendedName>
</protein>
<keyword evidence="1" id="KW-1133">Transmembrane helix</keyword>